<dbReference type="SUPFAM" id="SSF63737">
    <property type="entry name" value="Leukotriene A4 hydrolase N-terminal domain"/>
    <property type="match status" value="1"/>
</dbReference>
<dbReference type="PANTHER" id="PTHR45726">
    <property type="entry name" value="LEUKOTRIENE A-4 HYDROLASE"/>
    <property type="match status" value="1"/>
</dbReference>
<protein>
    <recommendedName>
        <fullName evidence="6">Aminopeptidase N</fullName>
        <ecNumber evidence="5">3.4.11.2</ecNumber>
    </recommendedName>
    <alternativeName>
        <fullName evidence="13">Alanine aminopeptidase</fullName>
    </alternativeName>
    <alternativeName>
        <fullName evidence="14">Lysyl aminopeptidase</fullName>
    </alternativeName>
</protein>
<evidence type="ECO:0000313" key="18">
    <source>
        <dbReference type="Proteomes" id="UP001304298"/>
    </source>
</evidence>
<evidence type="ECO:0000256" key="6">
    <source>
        <dbReference type="ARBA" id="ARBA00015611"/>
    </source>
</evidence>
<keyword evidence="8" id="KW-0645">Protease</keyword>
<keyword evidence="12" id="KW-0482">Metalloprotease</keyword>
<keyword evidence="11" id="KW-0862">Zinc</keyword>
<dbReference type="RefSeq" id="WP_323325852.1">
    <property type="nucleotide sequence ID" value="NZ_JAYFSI010000002.1"/>
</dbReference>
<evidence type="ECO:0000256" key="7">
    <source>
        <dbReference type="ARBA" id="ARBA00022490"/>
    </source>
</evidence>
<comment type="subcellular location">
    <subcellularLocation>
        <location evidence="3">Cytoplasm</location>
    </subcellularLocation>
</comment>
<dbReference type="EMBL" id="JAYFSI010000002">
    <property type="protein sequence ID" value="MEA5360053.1"/>
    <property type="molecule type" value="Genomic_DNA"/>
</dbReference>
<dbReference type="SUPFAM" id="SSF55486">
    <property type="entry name" value="Metalloproteases ('zincins'), catalytic domain"/>
    <property type="match status" value="1"/>
</dbReference>
<dbReference type="PANTHER" id="PTHR45726:SF3">
    <property type="entry name" value="LEUKOTRIENE A-4 HYDROLASE"/>
    <property type="match status" value="1"/>
</dbReference>
<dbReference type="InterPro" id="IPR034015">
    <property type="entry name" value="M1_LTA4H"/>
</dbReference>
<evidence type="ECO:0000256" key="10">
    <source>
        <dbReference type="ARBA" id="ARBA00022801"/>
    </source>
</evidence>
<dbReference type="EC" id="3.4.11.2" evidence="5"/>
<reference evidence="17 18" key="1">
    <citation type="submission" date="2023-12" db="EMBL/GenBank/DDBJ databases">
        <title>Amycolatopsis sp. V23-08.</title>
        <authorList>
            <person name="Somphong A."/>
        </authorList>
    </citation>
    <scope>NUCLEOTIDE SEQUENCE [LARGE SCALE GENOMIC DNA]</scope>
    <source>
        <strain evidence="17 18">V23-08</strain>
    </source>
</reference>
<evidence type="ECO:0000259" key="16">
    <source>
        <dbReference type="Pfam" id="PF17900"/>
    </source>
</evidence>
<dbReference type="Pfam" id="PF17900">
    <property type="entry name" value="Peptidase_M1_N"/>
    <property type="match status" value="1"/>
</dbReference>
<dbReference type="Gene3D" id="2.60.40.1730">
    <property type="entry name" value="tricorn interacting facor f3 domain"/>
    <property type="match status" value="1"/>
</dbReference>
<keyword evidence="18" id="KW-1185">Reference proteome</keyword>
<feature type="domain" description="Aminopeptidase N-like N-terminal" evidence="16">
    <location>
        <begin position="31"/>
        <end position="201"/>
    </location>
</feature>
<keyword evidence="9" id="KW-0479">Metal-binding</keyword>
<dbReference type="CDD" id="cd09603">
    <property type="entry name" value="M1_APN_like"/>
    <property type="match status" value="1"/>
</dbReference>
<gene>
    <name evidence="17" type="ORF">VA596_10940</name>
</gene>
<feature type="domain" description="Peptidase M1 membrane alanine aminopeptidase" evidence="15">
    <location>
        <begin position="271"/>
        <end position="461"/>
    </location>
</feature>
<evidence type="ECO:0000256" key="12">
    <source>
        <dbReference type="ARBA" id="ARBA00023049"/>
    </source>
</evidence>
<dbReference type="PRINTS" id="PR00756">
    <property type="entry name" value="ALADIPTASE"/>
</dbReference>
<comment type="similarity">
    <text evidence="4">Belongs to the peptidase M1 family.</text>
</comment>
<evidence type="ECO:0000256" key="2">
    <source>
        <dbReference type="ARBA" id="ARBA00001947"/>
    </source>
</evidence>
<dbReference type="Proteomes" id="UP001304298">
    <property type="component" value="Unassembled WGS sequence"/>
</dbReference>
<evidence type="ECO:0000256" key="11">
    <source>
        <dbReference type="ARBA" id="ARBA00022833"/>
    </source>
</evidence>
<evidence type="ECO:0000256" key="1">
    <source>
        <dbReference type="ARBA" id="ARBA00000098"/>
    </source>
</evidence>
<evidence type="ECO:0000256" key="9">
    <source>
        <dbReference type="ARBA" id="ARBA00022723"/>
    </source>
</evidence>
<keyword evidence="7" id="KW-0963">Cytoplasm</keyword>
<keyword evidence="10 17" id="KW-0378">Hydrolase</keyword>
<evidence type="ECO:0000259" key="15">
    <source>
        <dbReference type="Pfam" id="PF01433"/>
    </source>
</evidence>
<comment type="cofactor">
    <cofactor evidence="2">
        <name>Zn(2+)</name>
        <dbReference type="ChEBI" id="CHEBI:29105"/>
    </cofactor>
</comment>
<evidence type="ECO:0000256" key="4">
    <source>
        <dbReference type="ARBA" id="ARBA00010136"/>
    </source>
</evidence>
<comment type="caution">
    <text evidence="17">The sequence shown here is derived from an EMBL/GenBank/DDBJ whole genome shotgun (WGS) entry which is preliminary data.</text>
</comment>
<dbReference type="GO" id="GO:0004177">
    <property type="term" value="F:aminopeptidase activity"/>
    <property type="evidence" value="ECO:0007669"/>
    <property type="project" value="UniProtKB-KW"/>
</dbReference>
<dbReference type="InterPro" id="IPR001930">
    <property type="entry name" value="Peptidase_M1"/>
</dbReference>
<sequence>MISKAPAPAPGADTSGDSYLPAHGNGGYRVKHYDLTLDYKVAPNRLSASAVITAEATQALSRLTLDFGEFRINRVLVDGKPAKYLKRVRKLQVKPQKSIAAGSAFVVEISYVGNPRPVGSRWGDVGWDELTDGALVASQPVGAPSWFPCNDHPSDKATYRVAVTTASPYLVAVTGDLVDRYTSASTTKWIFERREPTATYLMSVQVGRYDDIDLTGGGWLARVGAAARRLSVDFGRESGQVESVFATVPQRAAVPPRLRRLFERDFGRQGRMMEVLQRLFGPYPFGEYVIIVADDDLDDPIEAQGMSIFGANHVDGRRTYERLVVHELAHQWFGNSLTVADWRHIWLNEGFATYAEWLWSEESGGESAQSLARTWHTRMKARPADVRIADPGVARMFDERVYKRGALTLHALRAEIGDPAFFALLKAWTTDHRHGLVTTDGFVAMAEAYAARSLGAFFTRWLDTPALPPLP</sequence>
<dbReference type="InterPro" id="IPR014782">
    <property type="entry name" value="Peptidase_M1_dom"/>
</dbReference>
<evidence type="ECO:0000256" key="13">
    <source>
        <dbReference type="ARBA" id="ARBA00029811"/>
    </source>
</evidence>
<comment type="catalytic activity">
    <reaction evidence="1">
        <text>Release of an N-terminal amino acid, Xaa-|-Yaa- from a peptide, amide or arylamide. Xaa is preferably Ala, but may be most amino acids including Pro (slow action). When a terminal hydrophobic residue is followed by a prolyl residue, the two may be released as an intact Xaa-Pro dipeptide.</text>
        <dbReference type="EC" id="3.4.11.2"/>
    </reaction>
</comment>
<evidence type="ECO:0000256" key="8">
    <source>
        <dbReference type="ARBA" id="ARBA00022670"/>
    </source>
</evidence>
<name>A0ABU5R1H1_9PSEU</name>
<organism evidence="17 18">
    <name type="scientific">Amycolatopsis heterodermiae</name>
    <dbReference type="NCBI Taxonomy" id="3110235"/>
    <lineage>
        <taxon>Bacteria</taxon>
        <taxon>Bacillati</taxon>
        <taxon>Actinomycetota</taxon>
        <taxon>Actinomycetes</taxon>
        <taxon>Pseudonocardiales</taxon>
        <taxon>Pseudonocardiaceae</taxon>
        <taxon>Amycolatopsis</taxon>
    </lineage>
</organism>
<evidence type="ECO:0000256" key="3">
    <source>
        <dbReference type="ARBA" id="ARBA00004496"/>
    </source>
</evidence>
<dbReference type="InterPro" id="IPR027268">
    <property type="entry name" value="Peptidase_M4/M1_CTD_sf"/>
</dbReference>
<dbReference type="InterPro" id="IPR045357">
    <property type="entry name" value="Aminopeptidase_N-like_N"/>
</dbReference>
<evidence type="ECO:0000256" key="14">
    <source>
        <dbReference type="ARBA" id="ARBA00031533"/>
    </source>
</evidence>
<accession>A0ABU5R1H1</accession>
<evidence type="ECO:0000256" key="5">
    <source>
        <dbReference type="ARBA" id="ARBA00012564"/>
    </source>
</evidence>
<dbReference type="InterPro" id="IPR042097">
    <property type="entry name" value="Aminopeptidase_N-like_N_sf"/>
</dbReference>
<dbReference type="Gene3D" id="1.10.390.10">
    <property type="entry name" value="Neutral Protease Domain 2"/>
    <property type="match status" value="1"/>
</dbReference>
<proteinExistence type="inferred from homology"/>
<evidence type="ECO:0000313" key="17">
    <source>
        <dbReference type="EMBL" id="MEA5360053.1"/>
    </source>
</evidence>
<keyword evidence="17" id="KW-0031">Aminopeptidase</keyword>
<dbReference type="Pfam" id="PF01433">
    <property type="entry name" value="Peptidase_M1"/>
    <property type="match status" value="1"/>
</dbReference>